<reference evidence="3" key="1">
    <citation type="submission" date="2021-03" db="EMBL/GenBank/DDBJ databases">
        <title>Whole genome shotgun sequence of Actinoplanes consettensis NBRC 14913.</title>
        <authorList>
            <person name="Komaki H."/>
            <person name="Tamura T."/>
        </authorList>
    </citation>
    <scope>NUCLEOTIDE SEQUENCE</scope>
    <source>
        <strain evidence="3">NBRC 14913</strain>
    </source>
</reference>
<sequence length="403" mass="43584">MGQTLGIGGGRAEPADPPRESRVNPTQLSVLRHAGNVSDWAQLQTKVQRQIESLVFAGREIGVQVAAYLDGQLIVNSVCGLADESTGAPVTPETPFFSFSTGKGLTSTAVHVLVEKGKLDYDLVIADVWPEFGKHGKKGATLRHALLHAAGVPTLPSYTTAEDFLDWDRMCRTIAGATPTWEPGTRHGFHEWTYGWLIGEVVRRATQRPLAWVLAEDIARPLGCERELFFGVPPQDVNRVARLKDRNWRQALELLSQHIENFDAIAPPNVRPESGLANRRDILQTDIPAVATVSARAIARMYAALMGEVDGVRLISPERLKEVTTVLTEGPDWAFGGDLPKTMGYVSQLGGTRFGWSGNGGSLAGFYPELGLSLAITKNYLGTTDDDPMEGIAATIHAAVVGG</sequence>
<organism evidence="3 4">
    <name type="scientific">Winogradskya consettensis</name>
    <dbReference type="NCBI Taxonomy" id="113560"/>
    <lineage>
        <taxon>Bacteria</taxon>
        <taxon>Bacillati</taxon>
        <taxon>Actinomycetota</taxon>
        <taxon>Actinomycetes</taxon>
        <taxon>Micromonosporales</taxon>
        <taxon>Micromonosporaceae</taxon>
        <taxon>Winogradskya</taxon>
    </lineage>
</organism>
<name>A0A919SSV6_9ACTN</name>
<evidence type="ECO:0000313" key="4">
    <source>
        <dbReference type="Proteomes" id="UP000680865"/>
    </source>
</evidence>
<dbReference type="PANTHER" id="PTHR43319:SF3">
    <property type="entry name" value="BETA-LACTAMASE-RELATED DOMAIN-CONTAINING PROTEIN"/>
    <property type="match status" value="1"/>
</dbReference>
<feature type="region of interest" description="Disordered" evidence="1">
    <location>
        <begin position="1"/>
        <end position="23"/>
    </location>
</feature>
<comment type="caution">
    <text evidence="3">The sequence shown here is derived from an EMBL/GenBank/DDBJ whole genome shotgun (WGS) entry which is preliminary data.</text>
</comment>
<dbReference type="InterPro" id="IPR012338">
    <property type="entry name" value="Beta-lactam/transpept-like"/>
</dbReference>
<gene>
    <name evidence="3" type="ORF">Aco04nite_57540</name>
</gene>
<dbReference type="InterPro" id="IPR052907">
    <property type="entry name" value="Beta-lactamase/esterase"/>
</dbReference>
<accession>A0A919SSV6</accession>
<feature type="domain" description="Beta-lactamase-related" evidence="2">
    <location>
        <begin position="48"/>
        <end position="392"/>
    </location>
</feature>
<dbReference type="EMBL" id="BOQP01000032">
    <property type="protein sequence ID" value="GIM77866.1"/>
    <property type="molecule type" value="Genomic_DNA"/>
</dbReference>
<feature type="compositionally biased region" description="Basic and acidic residues" evidence="1">
    <location>
        <begin position="13"/>
        <end position="22"/>
    </location>
</feature>
<keyword evidence="4" id="KW-1185">Reference proteome</keyword>
<dbReference type="PANTHER" id="PTHR43319">
    <property type="entry name" value="BETA-LACTAMASE-RELATED"/>
    <property type="match status" value="1"/>
</dbReference>
<dbReference type="InterPro" id="IPR001466">
    <property type="entry name" value="Beta-lactam-related"/>
</dbReference>
<dbReference type="Pfam" id="PF00144">
    <property type="entry name" value="Beta-lactamase"/>
    <property type="match status" value="1"/>
</dbReference>
<dbReference type="Proteomes" id="UP000680865">
    <property type="component" value="Unassembled WGS sequence"/>
</dbReference>
<feature type="compositionally biased region" description="Gly residues" evidence="1">
    <location>
        <begin position="1"/>
        <end position="11"/>
    </location>
</feature>
<protein>
    <submittedName>
        <fullName evidence="3">Esterase</fullName>
    </submittedName>
</protein>
<evidence type="ECO:0000313" key="3">
    <source>
        <dbReference type="EMBL" id="GIM77866.1"/>
    </source>
</evidence>
<dbReference type="SUPFAM" id="SSF56601">
    <property type="entry name" value="beta-lactamase/transpeptidase-like"/>
    <property type="match status" value="1"/>
</dbReference>
<proteinExistence type="predicted"/>
<evidence type="ECO:0000259" key="2">
    <source>
        <dbReference type="Pfam" id="PF00144"/>
    </source>
</evidence>
<evidence type="ECO:0000256" key="1">
    <source>
        <dbReference type="SAM" id="MobiDB-lite"/>
    </source>
</evidence>
<dbReference type="AlphaFoldDB" id="A0A919SSV6"/>
<dbReference type="Gene3D" id="3.40.710.10">
    <property type="entry name" value="DD-peptidase/beta-lactamase superfamily"/>
    <property type="match status" value="1"/>
</dbReference>